<dbReference type="AlphaFoldDB" id="A0A6B8KKT9"/>
<evidence type="ECO:0000313" key="2">
    <source>
        <dbReference type="Proteomes" id="UP000309061"/>
    </source>
</evidence>
<evidence type="ECO:0000313" key="1">
    <source>
        <dbReference type="EMBL" id="QGM47193.1"/>
    </source>
</evidence>
<proteinExistence type="predicted"/>
<keyword evidence="2" id="KW-1185">Reference proteome</keyword>
<dbReference type="RefSeq" id="WP_154331697.1">
    <property type="nucleotide sequence ID" value="NZ_CP046052.1"/>
</dbReference>
<accession>A0A6B8KKT9</accession>
<dbReference type="Proteomes" id="UP000309061">
    <property type="component" value="Chromosome"/>
</dbReference>
<name>A0A6B8KKT9_9HYPH</name>
<dbReference type="EMBL" id="CP046052">
    <property type="protein sequence ID" value="QGM47193.1"/>
    <property type="molecule type" value="Genomic_DNA"/>
</dbReference>
<organism evidence="1 2">
    <name type="scientific">Methylocystis heyeri</name>
    <dbReference type="NCBI Taxonomy" id="391905"/>
    <lineage>
        <taxon>Bacteria</taxon>
        <taxon>Pseudomonadati</taxon>
        <taxon>Pseudomonadota</taxon>
        <taxon>Alphaproteobacteria</taxon>
        <taxon>Hyphomicrobiales</taxon>
        <taxon>Methylocystaceae</taxon>
        <taxon>Methylocystis</taxon>
    </lineage>
</organism>
<reference evidence="1 2" key="1">
    <citation type="submission" date="2019-11" db="EMBL/GenBank/DDBJ databases">
        <title>The genome sequence of Methylocystis heyeri.</title>
        <authorList>
            <person name="Oshkin I.Y."/>
            <person name="Miroshnikov K."/>
            <person name="Dedysh S.N."/>
        </authorList>
    </citation>
    <scope>NUCLEOTIDE SEQUENCE [LARGE SCALE GENOMIC DNA]</scope>
    <source>
        <strain evidence="1 2">H2</strain>
    </source>
</reference>
<protein>
    <submittedName>
        <fullName evidence="1">Uncharacterized protein</fullName>
    </submittedName>
</protein>
<dbReference type="KEGG" id="mhey:H2LOC_016660"/>
<gene>
    <name evidence="1" type="ORF">H2LOC_016660</name>
</gene>
<dbReference type="OrthoDB" id="1489751at2"/>
<sequence length="253" mass="27552">MGLDPKEGLLISEVDAVYYMVSSVFGFDMRDVRCTYCGYPHLDKDWFSIHPHSRHLCAGCGKNFRDSVAGIGNPIRATQETLGLVSRKPVQAAKAISLNQQDYPGGIQIWGSNAAIIWSSGKAEEEGIHVHAYRADSEAADPDDTFSSVEIDGLRLDPAMVRTLMAQNSLPHLDARVVPLKCSRCSEMEFSCGELAFTPVVGRSCSKCQGKLTGPTRLRRTIGNPLIATLEQLSAGAPRPPQKHVTSLLPETL</sequence>